<name>F4R6Q3_MELLP</name>
<dbReference type="PANTHER" id="PTHR12458">
    <property type="entry name" value="ORF PROTEIN"/>
    <property type="match status" value="1"/>
</dbReference>
<dbReference type="STRING" id="747676.F4R6Q3"/>
<dbReference type="eggNOG" id="KOG3213">
    <property type="taxonomic scope" value="Eukaryota"/>
</dbReference>
<evidence type="ECO:0000313" key="2">
    <source>
        <dbReference type="EMBL" id="EGG11918.1"/>
    </source>
</evidence>
<dbReference type="EMBL" id="GL883091">
    <property type="protein sequence ID" value="EGG11918.1"/>
    <property type="molecule type" value="Genomic_DNA"/>
</dbReference>
<dbReference type="HOGENOM" id="CLU_742020_0_0_1"/>
<dbReference type="KEGG" id="mlr:MELLADRAFT_101710"/>
<dbReference type="Proteomes" id="UP000001072">
    <property type="component" value="Unassembled WGS sequence"/>
</dbReference>
<dbReference type="RefSeq" id="XP_007404293.1">
    <property type="nucleotide sequence ID" value="XM_007404231.1"/>
</dbReference>
<protein>
    <recommendedName>
        <fullName evidence="1">CFA20 domain-containing protein</fullName>
    </recommendedName>
</protein>
<evidence type="ECO:0000259" key="1">
    <source>
        <dbReference type="Pfam" id="PF05018"/>
    </source>
</evidence>
<dbReference type="GeneID" id="18921455"/>
<keyword evidence="3" id="KW-1185">Reference proteome</keyword>
<dbReference type="Pfam" id="PF05018">
    <property type="entry name" value="CFA20_dom"/>
    <property type="match status" value="1"/>
</dbReference>
<sequence length="373" mass="42433">MIESGFRPTDHMGGVLGQSTGDLAGRKLHVMDSAWRPEALHAWRGALGDDLHNMHDVFVCVKLERPVLDHLKNDRKERLEQGNELKMYSESIQSSPLVIFSSLPISSPFRSTSISIDPNLVEDSLICLLDDHTSLPIHHSTYTSNQSQDEKTVKILGSDDSLQSIRSIVLHLQSPNCLSTFIQFPSPSQAQRLGIKLPFLHFQIKFINHQFLFEIETQDDSFNLLRIRCSTFQKKPKFYSANLSNRIPLLHLPIHLPNSSMSSKQTNWSELLIPIKSITETYSQSKFGSINSIKVHSNCRLRRIYCSSDGKGFGLGDRRRDSNQMVYDHKFDRMVLSSGSNHHRSDQINQIKSNERIELMLFKSSNPNTTTTT</sequence>
<accession>F4R6Q3</accession>
<organism evidence="3">
    <name type="scientific">Melampsora larici-populina (strain 98AG31 / pathotype 3-4-7)</name>
    <name type="common">Poplar leaf rust fungus</name>
    <dbReference type="NCBI Taxonomy" id="747676"/>
    <lineage>
        <taxon>Eukaryota</taxon>
        <taxon>Fungi</taxon>
        <taxon>Dikarya</taxon>
        <taxon>Basidiomycota</taxon>
        <taxon>Pucciniomycotina</taxon>
        <taxon>Pucciniomycetes</taxon>
        <taxon>Pucciniales</taxon>
        <taxon>Melampsoraceae</taxon>
        <taxon>Melampsora</taxon>
    </lineage>
</organism>
<dbReference type="AlphaFoldDB" id="F4R6Q3"/>
<dbReference type="InterPro" id="IPR007714">
    <property type="entry name" value="CFA20_dom"/>
</dbReference>
<feature type="domain" description="CFA20" evidence="1">
    <location>
        <begin position="163"/>
        <end position="308"/>
    </location>
</feature>
<evidence type="ECO:0000313" key="3">
    <source>
        <dbReference type="Proteomes" id="UP000001072"/>
    </source>
</evidence>
<dbReference type="VEuPathDB" id="FungiDB:MELLADRAFT_101710"/>
<gene>
    <name evidence="2" type="ORF">MELLADRAFT_101710</name>
</gene>
<proteinExistence type="predicted"/>
<dbReference type="InterPro" id="IPR040441">
    <property type="entry name" value="CFA20/CFAP20DC"/>
</dbReference>
<dbReference type="InParanoid" id="F4R6Q3"/>
<dbReference type="OrthoDB" id="7486196at2759"/>
<reference evidence="3" key="1">
    <citation type="journal article" date="2011" name="Proc. Natl. Acad. Sci. U.S.A.">
        <title>Obligate biotrophy features unraveled by the genomic analysis of rust fungi.</title>
        <authorList>
            <person name="Duplessis S."/>
            <person name="Cuomo C.A."/>
            <person name="Lin Y.-C."/>
            <person name="Aerts A."/>
            <person name="Tisserant E."/>
            <person name="Veneault-Fourrey C."/>
            <person name="Joly D.L."/>
            <person name="Hacquard S."/>
            <person name="Amselem J."/>
            <person name="Cantarel B.L."/>
            <person name="Chiu R."/>
            <person name="Coutinho P.M."/>
            <person name="Feau N."/>
            <person name="Field M."/>
            <person name="Frey P."/>
            <person name="Gelhaye E."/>
            <person name="Goldberg J."/>
            <person name="Grabherr M.G."/>
            <person name="Kodira C.D."/>
            <person name="Kohler A."/>
            <person name="Kuees U."/>
            <person name="Lindquist E.A."/>
            <person name="Lucas S.M."/>
            <person name="Mago R."/>
            <person name="Mauceli E."/>
            <person name="Morin E."/>
            <person name="Murat C."/>
            <person name="Pangilinan J.L."/>
            <person name="Park R."/>
            <person name="Pearson M."/>
            <person name="Quesneville H."/>
            <person name="Rouhier N."/>
            <person name="Sakthikumar S."/>
            <person name="Salamov A.A."/>
            <person name="Schmutz J."/>
            <person name="Selles B."/>
            <person name="Shapiro H."/>
            <person name="Tanguay P."/>
            <person name="Tuskan G.A."/>
            <person name="Henrissat B."/>
            <person name="Van de Peer Y."/>
            <person name="Rouze P."/>
            <person name="Ellis J.G."/>
            <person name="Dodds P.N."/>
            <person name="Schein J.E."/>
            <person name="Zhong S."/>
            <person name="Hamelin R.C."/>
            <person name="Grigoriev I.V."/>
            <person name="Szabo L.J."/>
            <person name="Martin F."/>
        </authorList>
    </citation>
    <scope>NUCLEOTIDE SEQUENCE [LARGE SCALE GENOMIC DNA]</scope>
    <source>
        <strain evidence="3">98AG31 / pathotype 3-4-7</strain>
    </source>
</reference>